<gene>
    <name evidence="3" type="ORF">PPGU16_21420</name>
</gene>
<name>A0A7I8BKR3_9BURK</name>
<organism evidence="3 4">
    <name type="scientific">Paraburkholderia largidicola</name>
    <dbReference type="NCBI Taxonomy" id="3014751"/>
    <lineage>
        <taxon>Bacteria</taxon>
        <taxon>Pseudomonadati</taxon>
        <taxon>Pseudomonadota</taxon>
        <taxon>Betaproteobacteria</taxon>
        <taxon>Burkholderiales</taxon>
        <taxon>Burkholderiaceae</taxon>
        <taxon>Paraburkholderia</taxon>
    </lineage>
</organism>
<protein>
    <recommendedName>
        <fullName evidence="5">6-bladed beta-propeller</fullName>
    </recommendedName>
</protein>
<reference evidence="3 4" key="1">
    <citation type="journal article" date="2020" name="Genes (Basel)">
        <title>Genomic Comparison of Insect Gut Symbionts from Divergent Burkholderia Subclades.</title>
        <authorList>
            <person name="Takeshita K."/>
            <person name="Kikuchi Y."/>
        </authorList>
    </citation>
    <scope>NUCLEOTIDE SEQUENCE [LARGE SCALE GENOMIC DNA]</scope>
    <source>
        <strain evidence="3 4">PGU16</strain>
    </source>
</reference>
<dbReference type="InterPro" id="IPR001258">
    <property type="entry name" value="NHL_repeat"/>
</dbReference>
<evidence type="ECO:0000256" key="1">
    <source>
        <dbReference type="ARBA" id="ARBA00022737"/>
    </source>
</evidence>
<evidence type="ECO:0000313" key="3">
    <source>
        <dbReference type="EMBL" id="BCF89075.1"/>
    </source>
</evidence>
<dbReference type="PANTHER" id="PTHR24104">
    <property type="entry name" value="E3 UBIQUITIN-PROTEIN LIGASE NHLRC1-RELATED"/>
    <property type="match status" value="1"/>
</dbReference>
<keyword evidence="1" id="KW-0677">Repeat</keyword>
<dbReference type="RefSeq" id="WP_180720007.1">
    <property type="nucleotide sequence ID" value="NZ_AP023174.1"/>
</dbReference>
<dbReference type="Proteomes" id="UP000510888">
    <property type="component" value="Chromosome 1"/>
</dbReference>
<dbReference type="PANTHER" id="PTHR24104:SF25">
    <property type="entry name" value="PROTEIN LIN-41"/>
    <property type="match status" value="1"/>
</dbReference>
<dbReference type="CDD" id="cd14958">
    <property type="entry name" value="NHL_PAL_like"/>
    <property type="match status" value="1"/>
</dbReference>
<evidence type="ECO:0008006" key="5">
    <source>
        <dbReference type="Google" id="ProtNLM"/>
    </source>
</evidence>
<feature type="repeat" description="NHL" evidence="2">
    <location>
        <begin position="164"/>
        <end position="203"/>
    </location>
</feature>
<dbReference type="InterPro" id="IPR050952">
    <property type="entry name" value="TRIM-NHL_E3_ligases"/>
</dbReference>
<sequence>MNFEEVANWGEDTWERDVTGVAVDSQDRVYVLRRGDDPVTVLSPDGTVVDRWGSGRFSPRPHLISIGEDDTVYVADDGGHQVFVFDRSGRLLESIGTGVPSDTGYVAGASSAEIAYDGMVGGPPFNRPTKVAPWRNGELFVSDGYRNCRVHRFSADRQLVRSWGGPGPGEGCFVIPHSVTVDAVGRVWVCDRENDRIQIFSCDGDLLDVWNDVQRPTDVAFDRDGNVYVTELPRGPADLKSWRLGRAEQEMPGRVTIRSSDGAIIARLDRSGVEFPAPHAIAIDSRGAVYVSEVPESFAGYTGRPYSVHRCLRKFNQRS</sequence>
<dbReference type="InterPro" id="IPR011042">
    <property type="entry name" value="6-blade_b-propeller_TolB-like"/>
</dbReference>
<dbReference type="EMBL" id="AP023174">
    <property type="protein sequence ID" value="BCF89075.1"/>
    <property type="molecule type" value="Genomic_DNA"/>
</dbReference>
<dbReference type="Gene3D" id="2.120.10.30">
    <property type="entry name" value="TolB, C-terminal domain"/>
    <property type="match status" value="1"/>
</dbReference>
<dbReference type="PROSITE" id="PS51125">
    <property type="entry name" value="NHL"/>
    <property type="match status" value="1"/>
</dbReference>
<evidence type="ECO:0000313" key="4">
    <source>
        <dbReference type="Proteomes" id="UP000510888"/>
    </source>
</evidence>
<dbReference type="KEGG" id="plad:PPGU16_21420"/>
<dbReference type="Pfam" id="PF01436">
    <property type="entry name" value="NHL"/>
    <property type="match status" value="1"/>
</dbReference>
<accession>A0A7I8BKR3</accession>
<dbReference type="AlphaFoldDB" id="A0A7I8BKR3"/>
<keyword evidence="4" id="KW-1185">Reference proteome</keyword>
<evidence type="ECO:0000256" key="2">
    <source>
        <dbReference type="PROSITE-ProRule" id="PRU00504"/>
    </source>
</evidence>
<dbReference type="GO" id="GO:0008270">
    <property type="term" value="F:zinc ion binding"/>
    <property type="evidence" value="ECO:0007669"/>
    <property type="project" value="UniProtKB-KW"/>
</dbReference>
<dbReference type="SUPFAM" id="SSF101898">
    <property type="entry name" value="NHL repeat"/>
    <property type="match status" value="1"/>
</dbReference>
<proteinExistence type="predicted"/>